<gene>
    <name evidence="2" type="ORF">GCM10007890_52650</name>
</gene>
<feature type="region of interest" description="Disordered" evidence="1">
    <location>
        <begin position="1"/>
        <end position="47"/>
    </location>
</feature>
<dbReference type="InterPro" id="IPR037175">
    <property type="entry name" value="KFase_sf"/>
</dbReference>
<evidence type="ECO:0000313" key="3">
    <source>
        <dbReference type="Proteomes" id="UP001157440"/>
    </source>
</evidence>
<reference evidence="3" key="1">
    <citation type="journal article" date="2019" name="Int. J. Syst. Evol. Microbiol.">
        <title>The Global Catalogue of Microorganisms (GCM) 10K type strain sequencing project: providing services to taxonomists for standard genome sequencing and annotation.</title>
        <authorList>
            <consortium name="The Broad Institute Genomics Platform"/>
            <consortium name="The Broad Institute Genome Sequencing Center for Infectious Disease"/>
            <person name="Wu L."/>
            <person name="Ma J."/>
        </authorList>
    </citation>
    <scope>NUCLEOTIDE SEQUENCE [LARGE SCALE GENOMIC DNA]</scope>
    <source>
        <strain evidence="3">NBRC 103632</strain>
    </source>
</reference>
<evidence type="ECO:0000256" key="1">
    <source>
        <dbReference type="SAM" id="MobiDB-lite"/>
    </source>
</evidence>
<proteinExistence type="predicted"/>
<comment type="caution">
    <text evidence="2">The sequence shown here is derived from an EMBL/GenBank/DDBJ whole genome shotgun (WGS) entry which is preliminary data.</text>
</comment>
<dbReference type="PANTHER" id="PTHR34861:SF10">
    <property type="entry name" value="CYCLASE"/>
    <property type="match status" value="1"/>
</dbReference>
<dbReference type="GO" id="GO:0004061">
    <property type="term" value="F:arylformamidase activity"/>
    <property type="evidence" value="ECO:0007669"/>
    <property type="project" value="InterPro"/>
</dbReference>
<protein>
    <recommendedName>
        <fullName evidence="4">Cyclase</fullName>
    </recommendedName>
</protein>
<dbReference type="Gene3D" id="3.50.30.50">
    <property type="entry name" value="Putative cyclase"/>
    <property type="match status" value="1"/>
</dbReference>
<dbReference type="AlphaFoldDB" id="A0AA37TGS8"/>
<dbReference type="GO" id="GO:0019441">
    <property type="term" value="P:L-tryptophan catabolic process to kynurenine"/>
    <property type="evidence" value="ECO:0007669"/>
    <property type="project" value="InterPro"/>
</dbReference>
<dbReference type="PANTHER" id="PTHR34861">
    <property type="match status" value="1"/>
</dbReference>
<dbReference type="SUPFAM" id="SSF102198">
    <property type="entry name" value="Putative cyclase"/>
    <property type="match status" value="1"/>
</dbReference>
<keyword evidence="3" id="KW-1185">Reference proteome</keyword>
<sequence>MQTGEERTRGRAREAPGPRPPATPGFASVSLRWSRRPEGSTWGDFGPDDERGRLNLLTPEKVLQGIAEVREGLTFCLSLPLDLPGGNVLNPRRHPPQITPTRRANGRPNMNFPVCEEVDGATDVICDDRALIHLQYSTQWDSLAHVGSLFDADGTGAAPTFYNGFRGGRDIVGPSTPEAADQPSRAKRLGIERLAETGMQGRAVMIDLRAHLGDAKAKVGYDQLARILEADGVVIEPGDMVCLHTGFAERLIGMGGDPDPKLVRNLCAGLDGRDPRLLDWITRTGLCALIADNYAVESYPAGPGPACCATLPLHEHCLFKLGVNLGELWHLTPLAEWLRANGRNRFLLTAPPLRLPGAVGSPTTPIATV</sequence>
<dbReference type="Pfam" id="PF04199">
    <property type="entry name" value="Cyclase"/>
    <property type="match status" value="1"/>
</dbReference>
<evidence type="ECO:0000313" key="2">
    <source>
        <dbReference type="EMBL" id="GLS73250.1"/>
    </source>
</evidence>
<evidence type="ECO:0008006" key="4">
    <source>
        <dbReference type="Google" id="ProtNLM"/>
    </source>
</evidence>
<name>A0AA37TGS8_9HYPH</name>
<dbReference type="EMBL" id="BSPL01000025">
    <property type="protein sequence ID" value="GLS73250.1"/>
    <property type="molecule type" value="Genomic_DNA"/>
</dbReference>
<dbReference type="Proteomes" id="UP001157440">
    <property type="component" value="Unassembled WGS sequence"/>
</dbReference>
<accession>A0AA37TGS8</accession>
<feature type="compositionally biased region" description="Basic and acidic residues" evidence="1">
    <location>
        <begin position="1"/>
        <end position="16"/>
    </location>
</feature>
<dbReference type="InterPro" id="IPR007325">
    <property type="entry name" value="KFase/CYL"/>
</dbReference>
<organism evidence="2 3">
    <name type="scientific">Methylobacterium tardum</name>
    <dbReference type="NCBI Taxonomy" id="374432"/>
    <lineage>
        <taxon>Bacteria</taxon>
        <taxon>Pseudomonadati</taxon>
        <taxon>Pseudomonadota</taxon>
        <taxon>Alphaproteobacteria</taxon>
        <taxon>Hyphomicrobiales</taxon>
        <taxon>Methylobacteriaceae</taxon>
        <taxon>Methylobacterium</taxon>
    </lineage>
</organism>